<dbReference type="Gene3D" id="3.40.50.1010">
    <property type="entry name" value="5'-nuclease"/>
    <property type="match status" value="1"/>
</dbReference>
<dbReference type="RefSeq" id="WP_142454026.1">
    <property type="nucleotide sequence ID" value="NZ_FXTP01000005.1"/>
</dbReference>
<reference evidence="2 3" key="1">
    <citation type="submission" date="2017-05" db="EMBL/GenBank/DDBJ databases">
        <authorList>
            <person name="Varghese N."/>
            <person name="Submissions S."/>
        </authorList>
    </citation>
    <scope>NUCLEOTIDE SEQUENCE [LARGE SCALE GENOMIC DNA]</scope>
    <source>
        <strain evidence="2 3">DSM 21985</strain>
    </source>
</reference>
<dbReference type="Pfam" id="PF01850">
    <property type="entry name" value="PIN"/>
    <property type="match status" value="1"/>
</dbReference>
<accession>A0A521CIR5</accession>
<evidence type="ECO:0000313" key="2">
    <source>
        <dbReference type="EMBL" id="SMO59337.1"/>
    </source>
</evidence>
<organism evidence="2 3">
    <name type="scientific">Gracilimonas mengyeensis</name>
    <dbReference type="NCBI Taxonomy" id="1302730"/>
    <lineage>
        <taxon>Bacteria</taxon>
        <taxon>Pseudomonadati</taxon>
        <taxon>Balneolota</taxon>
        <taxon>Balneolia</taxon>
        <taxon>Balneolales</taxon>
        <taxon>Balneolaceae</taxon>
        <taxon>Gracilimonas</taxon>
    </lineage>
</organism>
<dbReference type="PANTHER" id="PTHR36173:SF2">
    <property type="entry name" value="RIBONUCLEASE VAPC16"/>
    <property type="match status" value="1"/>
</dbReference>
<feature type="domain" description="PIN" evidence="1">
    <location>
        <begin position="4"/>
        <end position="124"/>
    </location>
</feature>
<dbReference type="OrthoDB" id="9798990at2"/>
<dbReference type="PANTHER" id="PTHR36173">
    <property type="entry name" value="RIBONUCLEASE VAPC16-RELATED"/>
    <property type="match status" value="1"/>
</dbReference>
<dbReference type="SUPFAM" id="SSF88723">
    <property type="entry name" value="PIN domain-like"/>
    <property type="match status" value="1"/>
</dbReference>
<dbReference type="Proteomes" id="UP000317557">
    <property type="component" value="Unassembled WGS sequence"/>
</dbReference>
<proteinExistence type="predicted"/>
<dbReference type="CDD" id="cd09872">
    <property type="entry name" value="PIN_Sll0205-like"/>
    <property type="match status" value="1"/>
</dbReference>
<dbReference type="InterPro" id="IPR052919">
    <property type="entry name" value="TA_system_RNase"/>
</dbReference>
<dbReference type="InterPro" id="IPR029060">
    <property type="entry name" value="PIN-like_dom_sf"/>
</dbReference>
<sequence length="132" mass="15387">MNFLLDTHTLIWSILDTHKLSSKSHKIIEDPKNLILVSAVNFWEISLKYSLGKLVLDGIKPDDFPKLAVDSGFELIGLTANETSSYHYLRGEWHRDPFDRMLIWQAIQRDLILISNDEDVKKYEEEGLKTIW</sequence>
<evidence type="ECO:0000313" key="3">
    <source>
        <dbReference type="Proteomes" id="UP000317557"/>
    </source>
</evidence>
<gene>
    <name evidence="2" type="ORF">SAMN06265219_105212</name>
</gene>
<name>A0A521CIR5_9BACT</name>
<keyword evidence="3" id="KW-1185">Reference proteome</keyword>
<dbReference type="EMBL" id="FXTP01000005">
    <property type="protein sequence ID" value="SMO59337.1"/>
    <property type="molecule type" value="Genomic_DNA"/>
</dbReference>
<dbReference type="InterPro" id="IPR002716">
    <property type="entry name" value="PIN_dom"/>
</dbReference>
<dbReference type="AlphaFoldDB" id="A0A521CIR5"/>
<evidence type="ECO:0000259" key="1">
    <source>
        <dbReference type="Pfam" id="PF01850"/>
    </source>
</evidence>
<dbReference type="InterPro" id="IPR041705">
    <property type="entry name" value="PIN_Sll0205"/>
</dbReference>
<protein>
    <submittedName>
        <fullName evidence="2">PIN domain nuclease, a component of toxin-antitoxin system (PIN domain)</fullName>
    </submittedName>
</protein>